<sequence length="220" mass="25503">MKFQERKIIRIVQGRKMESSDILYFPSATIKEELSDVFNESDRKTFDEAPEYKNFQLLAFQTENSTLYESELDDEVEIVAECEDVKPEVAKKIDDDFEYHLQSIKYGDSHNDLNTIEVEAAEDVIQKCYSDTAEETNFNFNCEYSERRITRSITKTLKNERNLKRQMDAARNAVKRACNISRKKLSSKDNLKTHVDATSDSLSEVFVVGRARAVAENREL</sequence>
<comment type="caution">
    <text evidence="1">The sequence shown here is derived from an EMBL/GenBank/DDBJ whole genome shotgun (WGS) entry which is preliminary data.</text>
</comment>
<accession>A0ABD2XJY1</accession>
<evidence type="ECO:0000313" key="1">
    <source>
        <dbReference type="EMBL" id="KAL3405831.1"/>
    </source>
</evidence>
<proteinExistence type="predicted"/>
<dbReference type="Proteomes" id="UP001627154">
    <property type="component" value="Unassembled WGS sequence"/>
</dbReference>
<dbReference type="AlphaFoldDB" id="A0ABD2XJY1"/>
<reference evidence="1 2" key="1">
    <citation type="journal article" date="2024" name="bioRxiv">
        <title>A reference genome for Trichogramma kaykai: A tiny desert-dwelling parasitoid wasp with competing sex-ratio distorters.</title>
        <authorList>
            <person name="Culotta J."/>
            <person name="Lindsey A.R."/>
        </authorList>
    </citation>
    <scope>NUCLEOTIDE SEQUENCE [LARGE SCALE GENOMIC DNA]</scope>
    <source>
        <strain evidence="1 2">KSX58</strain>
    </source>
</reference>
<keyword evidence="2" id="KW-1185">Reference proteome</keyword>
<gene>
    <name evidence="1" type="ORF">TKK_001267</name>
</gene>
<evidence type="ECO:0000313" key="2">
    <source>
        <dbReference type="Proteomes" id="UP001627154"/>
    </source>
</evidence>
<protein>
    <submittedName>
        <fullName evidence="1">Uncharacterized protein</fullName>
    </submittedName>
</protein>
<dbReference type="EMBL" id="JBJJXI010000019">
    <property type="protein sequence ID" value="KAL3405831.1"/>
    <property type="molecule type" value="Genomic_DNA"/>
</dbReference>
<name>A0ABD2XJY1_9HYME</name>
<organism evidence="1 2">
    <name type="scientific">Trichogramma kaykai</name>
    <dbReference type="NCBI Taxonomy" id="54128"/>
    <lineage>
        <taxon>Eukaryota</taxon>
        <taxon>Metazoa</taxon>
        <taxon>Ecdysozoa</taxon>
        <taxon>Arthropoda</taxon>
        <taxon>Hexapoda</taxon>
        <taxon>Insecta</taxon>
        <taxon>Pterygota</taxon>
        <taxon>Neoptera</taxon>
        <taxon>Endopterygota</taxon>
        <taxon>Hymenoptera</taxon>
        <taxon>Apocrita</taxon>
        <taxon>Proctotrupomorpha</taxon>
        <taxon>Chalcidoidea</taxon>
        <taxon>Trichogrammatidae</taxon>
        <taxon>Trichogramma</taxon>
    </lineage>
</organism>